<dbReference type="SUPFAM" id="SSF52833">
    <property type="entry name" value="Thioredoxin-like"/>
    <property type="match status" value="1"/>
</dbReference>
<dbReference type="InterPro" id="IPR036249">
    <property type="entry name" value="Thioredoxin-like_sf"/>
</dbReference>
<comment type="caution">
    <text evidence="7">The sequence shown here is derived from an EMBL/GenBank/DDBJ whole genome shotgun (WGS) entry which is preliminary data.</text>
</comment>
<dbReference type="InterPro" id="IPR004799">
    <property type="entry name" value="Periplasmic_diS_OxRdtase_DsbE"/>
</dbReference>
<protein>
    <submittedName>
        <fullName evidence="7">DsbE family thiol:disulfide interchange protein</fullName>
    </submittedName>
</protein>
<dbReference type="Gene3D" id="3.40.30.10">
    <property type="entry name" value="Glutaredoxin"/>
    <property type="match status" value="1"/>
</dbReference>
<feature type="domain" description="Thioredoxin" evidence="6">
    <location>
        <begin position="35"/>
        <end position="172"/>
    </location>
</feature>
<dbReference type="InterPro" id="IPR017937">
    <property type="entry name" value="Thioredoxin_CS"/>
</dbReference>
<dbReference type="EMBL" id="JAMQGP010000002">
    <property type="protein sequence ID" value="MCM2679004.1"/>
    <property type="molecule type" value="Genomic_DNA"/>
</dbReference>
<evidence type="ECO:0000256" key="5">
    <source>
        <dbReference type="ARBA" id="ARBA00023284"/>
    </source>
</evidence>
<organism evidence="7 8">
    <name type="scientific">Echinimonas agarilytica</name>
    <dbReference type="NCBI Taxonomy" id="1215918"/>
    <lineage>
        <taxon>Bacteria</taxon>
        <taxon>Pseudomonadati</taxon>
        <taxon>Pseudomonadota</taxon>
        <taxon>Gammaproteobacteria</taxon>
        <taxon>Alteromonadales</taxon>
        <taxon>Echinimonadaceae</taxon>
        <taxon>Echinimonas</taxon>
    </lineage>
</organism>
<dbReference type="GO" id="GO:0005886">
    <property type="term" value="C:plasma membrane"/>
    <property type="evidence" value="ECO:0007669"/>
    <property type="project" value="UniProtKB-SubCell"/>
</dbReference>
<dbReference type="InterPro" id="IPR013766">
    <property type="entry name" value="Thioredoxin_domain"/>
</dbReference>
<dbReference type="PROSITE" id="PS00194">
    <property type="entry name" value="THIOREDOXIN_1"/>
    <property type="match status" value="1"/>
</dbReference>
<evidence type="ECO:0000313" key="7">
    <source>
        <dbReference type="EMBL" id="MCM2679004.1"/>
    </source>
</evidence>
<dbReference type="AlphaFoldDB" id="A0AA41W5H3"/>
<keyword evidence="5" id="KW-0676">Redox-active center</keyword>
<keyword evidence="3" id="KW-0201">Cytochrome c-type biogenesis</keyword>
<accession>A0AA41W5H3</accession>
<evidence type="ECO:0000313" key="8">
    <source>
        <dbReference type="Proteomes" id="UP001165393"/>
    </source>
</evidence>
<dbReference type="PANTHER" id="PTHR42852:SF6">
    <property type="entry name" value="THIOL:DISULFIDE INTERCHANGE PROTEIN DSBE"/>
    <property type="match status" value="1"/>
</dbReference>
<dbReference type="CDD" id="cd03010">
    <property type="entry name" value="TlpA_like_DsbE"/>
    <property type="match status" value="1"/>
</dbReference>
<keyword evidence="4" id="KW-1015">Disulfide bond</keyword>
<comment type="similarity">
    <text evidence="2">Belongs to the thioredoxin family. DsbE subfamily.</text>
</comment>
<dbReference type="RefSeq" id="WP_251260372.1">
    <property type="nucleotide sequence ID" value="NZ_JAMQGP010000002.1"/>
</dbReference>
<dbReference type="InterPro" id="IPR050553">
    <property type="entry name" value="Thioredoxin_ResA/DsbE_sf"/>
</dbReference>
<proteinExistence type="inferred from homology"/>
<evidence type="ECO:0000256" key="4">
    <source>
        <dbReference type="ARBA" id="ARBA00023157"/>
    </source>
</evidence>
<keyword evidence="8" id="KW-1185">Reference proteome</keyword>
<gene>
    <name evidence="7" type="ORF">NAF29_04845</name>
</gene>
<dbReference type="InterPro" id="IPR013740">
    <property type="entry name" value="Redoxin"/>
</dbReference>
<sequence>MNKRLILLVPLACFLFVGAFFYTALFSDPRELESALVGKPVPEFELPDLLNPSRQLTKQSFGEGHYLINVWATWCPTCRAEHEYLNKLAKLGVKIVGINYKDEPAKARVWLEQLGDPYVLNVQDYKGDLAIDLGVYGAPETYVVDTNGIIVYRHVGDVNERVWRDKLAEKYREAGEVNEL</sequence>
<dbReference type="GO" id="GO:0030288">
    <property type="term" value="C:outer membrane-bounded periplasmic space"/>
    <property type="evidence" value="ECO:0007669"/>
    <property type="project" value="InterPro"/>
</dbReference>
<comment type="subcellular location">
    <subcellularLocation>
        <location evidence="1">Cell inner membrane</location>
        <topology evidence="1">Single-pass membrane protein</topology>
        <orientation evidence="1">Periplasmic side</orientation>
    </subcellularLocation>
</comment>
<evidence type="ECO:0000259" key="6">
    <source>
        <dbReference type="PROSITE" id="PS51352"/>
    </source>
</evidence>
<dbReference type="PANTHER" id="PTHR42852">
    <property type="entry name" value="THIOL:DISULFIDE INTERCHANGE PROTEIN DSBE"/>
    <property type="match status" value="1"/>
</dbReference>
<evidence type="ECO:0000256" key="2">
    <source>
        <dbReference type="ARBA" id="ARBA00007758"/>
    </source>
</evidence>
<dbReference type="Proteomes" id="UP001165393">
    <property type="component" value="Unassembled WGS sequence"/>
</dbReference>
<evidence type="ECO:0000256" key="1">
    <source>
        <dbReference type="ARBA" id="ARBA00004383"/>
    </source>
</evidence>
<dbReference type="GO" id="GO:0017004">
    <property type="term" value="P:cytochrome complex assembly"/>
    <property type="evidence" value="ECO:0007669"/>
    <property type="project" value="UniProtKB-KW"/>
</dbReference>
<dbReference type="PROSITE" id="PS51352">
    <property type="entry name" value="THIOREDOXIN_2"/>
    <property type="match status" value="1"/>
</dbReference>
<dbReference type="Pfam" id="PF08534">
    <property type="entry name" value="Redoxin"/>
    <property type="match status" value="1"/>
</dbReference>
<name>A0AA41W5H3_9GAMM</name>
<reference evidence="7 8" key="1">
    <citation type="journal article" date="2013" name="Antonie Van Leeuwenhoek">
        <title>Echinimonas agarilytica gen. nov., sp. nov., a new gammaproteobacterium isolated from the sea urchin Strongylocentrotus intermedius.</title>
        <authorList>
            <person name="Nedashkovskaya O.I."/>
            <person name="Stenkova A.M."/>
            <person name="Zhukova N.V."/>
            <person name="Van Trappen S."/>
            <person name="Lee J.S."/>
            <person name="Kim S.B."/>
        </authorList>
    </citation>
    <scope>NUCLEOTIDE SEQUENCE [LARGE SCALE GENOMIC DNA]</scope>
    <source>
        <strain evidence="7 8">KMM 6351</strain>
    </source>
</reference>
<dbReference type="GO" id="GO:0015036">
    <property type="term" value="F:disulfide oxidoreductase activity"/>
    <property type="evidence" value="ECO:0007669"/>
    <property type="project" value="InterPro"/>
</dbReference>
<dbReference type="NCBIfam" id="TIGR00385">
    <property type="entry name" value="dsbE"/>
    <property type="match status" value="1"/>
</dbReference>
<evidence type="ECO:0000256" key="3">
    <source>
        <dbReference type="ARBA" id="ARBA00022748"/>
    </source>
</evidence>